<sequence length="247" mass="25704">MLAIPALPDPGRAAVRALNALLRREDWARARLARHAGKTVRLAGGALKLSLTIDSEGYTDLADPAVVPDVTLTADPSRFRLARLFQAGAENGPAGVARPGMDDREGSDPAASARARAEAIADMTHIAGDAGLAQVVAELAAQLRWDVEDDLARWLGDIPAARLVAGARAVSAGLRGAAARLGGNLAEYLSQERPILAPRTLMGNWADDIARANAALDAAHARATALQARLARVQDRQDAAARGNGGA</sequence>
<name>A0A193G465_9BORD</name>
<evidence type="ECO:0000259" key="2">
    <source>
        <dbReference type="Pfam" id="PF02036"/>
    </source>
</evidence>
<evidence type="ECO:0000313" key="3">
    <source>
        <dbReference type="EMBL" id="ANN74004.1"/>
    </source>
</evidence>
<dbReference type="GO" id="GO:0006744">
    <property type="term" value="P:ubiquinone biosynthetic process"/>
    <property type="evidence" value="ECO:0007669"/>
    <property type="project" value="InterPro"/>
</dbReference>
<dbReference type="RefSeq" id="WP_066672109.1">
    <property type="nucleotide sequence ID" value="NZ_CP016171.1"/>
</dbReference>
<feature type="domain" description="SCP2" evidence="2">
    <location>
        <begin position="18"/>
        <end position="81"/>
    </location>
</feature>
<proteinExistence type="predicted"/>
<evidence type="ECO:0000256" key="1">
    <source>
        <dbReference type="SAM" id="Coils"/>
    </source>
</evidence>
<dbReference type="InterPro" id="IPR038989">
    <property type="entry name" value="UbiJ"/>
</dbReference>
<reference evidence="3 4" key="1">
    <citation type="submission" date="2016-06" db="EMBL/GenBank/DDBJ databases">
        <title>Complete genome sequences of Bordetella bronchialis and Bordetella flabilis.</title>
        <authorList>
            <person name="LiPuma J.J."/>
            <person name="Spilker T."/>
        </authorList>
    </citation>
    <scope>NUCLEOTIDE SEQUENCE [LARGE SCALE GENOMIC DNA]</scope>
    <source>
        <strain evidence="3 4">AU17976</strain>
    </source>
</reference>
<dbReference type="PANTHER" id="PTHR38693">
    <property type="entry name" value="UBIQUINONE BIOSYNTHESIS PROTEIN UBIJ"/>
    <property type="match status" value="1"/>
</dbReference>
<protein>
    <recommendedName>
        <fullName evidence="2">SCP2 domain-containing protein</fullName>
    </recommendedName>
</protein>
<dbReference type="InterPro" id="IPR003033">
    <property type="entry name" value="SCP2_sterol-bd_dom"/>
</dbReference>
<dbReference type="Proteomes" id="UP000092213">
    <property type="component" value="Chromosome"/>
</dbReference>
<organism evidence="3 4">
    <name type="scientific">Bordetella bronchialis</name>
    <dbReference type="NCBI Taxonomy" id="463025"/>
    <lineage>
        <taxon>Bacteria</taxon>
        <taxon>Pseudomonadati</taxon>
        <taxon>Pseudomonadota</taxon>
        <taxon>Betaproteobacteria</taxon>
        <taxon>Burkholderiales</taxon>
        <taxon>Alcaligenaceae</taxon>
        <taxon>Bordetella</taxon>
    </lineage>
</organism>
<dbReference type="Pfam" id="PF02036">
    <property type="entry name" value="SCP2"/>
    <property type="match status" value="1"/>
</dbReference>
<dbReference type="EMBL" id="CP016171">
    <property type="protein sequence ID" value="ANN74004.1"/>
    <property type="molecule type" value="Genomic_DNA"/>
</dbReference>
<dbReference type="AlphaFoldDB" id="A0A193G465"/>
<accession>A0A193G465</accession>
<gene>
    <name evidence="3" type="ORF">BAU08_23990</name>
</gene>
<dbReference type="STRING" id="463025.BAU08_23990"/>
<keyword evidence="1" id="KW-0175">Coiled coil</keyword>
<feature type="coiled-coil region" evidence="1">
    <location>
        <begin position="209"/>
        <end position="236"/>
    </location>
</feature>
<dbReference type="PANTHER" id="PTHR38693:SF1">
    <property type="entry name" value="UBIQUINONE BIOSYNTHESIS ACCESSORY FACTOR UBIJ"/>
    <property type="match status" value="1"/>
</dbReference>
<evidence type="ECO:0000313" key="4">
    <source>
        <dbReference type="Proteomes" id="UP000092213"/>
    </source>
</evidence>